<name>A0A978UXV6_ZIZJJ</name>
<evidence type="ECO:0000313" key="4">
    <source>
        <dbReference type="Proteomes" id="UP000813462"/>
    </source>
</evidence>
<reference evidence="3" key="1">
    <citation type="journal article" date="2021" name="Front. Plant Sci.">
        <title>Chromosome-Scale Genome Assembly for Chinese Sour Jujube and Insights Into Its Genome Evolution and Domestication Signature.</title>
        <authorList>
            <person name="Shen L.-Y."/>
            <person name="Luo H."/>
            <person name="Wang X.-L."/>
            <person name="Wang X.-M."/>
            <person name="Qiu X.-J."/>
            <person name="Liu H."/>
            <person name="Zhou S.-S."/>
            <person name="Jia K.-H."/>
            <person name="Nie S."/>
            <person name="Bao Y.-T."/>
            <person name="Zhang R.-G."/>
            <person name="Yun Q.-Z."/>
            <person name="Chai Y.-H."/>
            <person name="Lu J.-Y."/>
            <person name="Li Y."/>
            <person name="Zhao S.-W."/>
            <person name="Mao J.-F."/>
            <person name="Jia S.-G."/>
            <person name="Mao Y.-M."/>
        </authorList>
    </citation>
    <scope>NUCLEOTIDE SEQUENCE</scope>
    <source>
        <strain evidence="3">AT0</strain>
        <tissue evidence="3">Leaf</tissue>
    </source>
</reference>
<dbReference type="PANTHER" id="PTHR40836:SF4">
    <property type="entry name" value="RB1-INDUCIBLE COILED-COIL PROTEIN"/>
    <property type="match status" value="1"/>
</dbReference>
<protein>
    <recommendedName>
        <fullName evidence="2">DUF4378 domain-containing protein</fullName>
    </recommendedName>
</protein>
<sequence>MGGLLHLFDFNQGSMARKVRTHKKGVGGHEAPGNSLELQVENSQRYCAAGDLPVILHHIPSNSLLCLEMVSSSLGSVLGYGFIVFGSVLGFLRLTLQWWVEEDRSGKNNYPFETSMKKLINEEISKCSSTRQNAPSIVARLMGIDMASLDTKSIVQPIEKKNEPTKIKGSNKETNGRGLINHVSSNSNSSRQPELDLFYHDGDREAGRLSNGQKLGKPRRREHPQEEELQKFKKEFEAWQAARFKECSRVAELEIIHSHWLPQEDLNEEMIGLHSKSGRTAFEKPVEPKSSTIKARSHERIDLGHHGDQMELFPFEQKGSYPRRSRTLSRDFDQYSLMSSSQKIDPSFVPTRIVVLKPGPDRLCNPEESWSSSSGTSEQRGSIEDFLEEVKERLKCEMQGKTIKRGSVVRGSGIETPYSEKPANPKQIAQHIAKQVRESVSRDMGVNLLRSESTRSYRSEIQLNGPGSPEFINRDTRRFLSDRLRNVLKRETELNVPCTAVGDSSTSSVLHNERARARGDVLKKRNETDYSEIVKDEQEMQTRSFRHGLGDDVMLHRELSPRNLVRSLSAPVSGTSFGKLLLEDRHILTGAQIRRKHEAIEKVSFDMKKRKKEKFNFKERVSNFRYSFTLRGRLFGKKMQSILESNGEEHDPMKDIMSGPTVTNFGERHVRENFTEVPPSPASVCSSAQEDFWRPVDYLSPLSTPDLTPRDDYIVPQVFREISSNLNELRRQLNQLESDEPEDTVNKQEPIEPEMVEIKDPAEAYIRDLLVAAGLYDGSSEKHLSRWETLAKPVSISVFEEVEESYKKMAKEQENSLNDHDEKKVDHKVLLDLLNETLSTVLTPPLSLSKFWRNIINTSTLPPLHGKKLLDRVWRVMCEHLYPPDDRCHYSLDSMVGRDMRLTPWSGLISEEVYSIGREMESLIMGDLVEEILQDMQSFIS</sequence>
<gene>
    <name evidence="3" type="ORF">FEM48_Zijuj08G0077900</name>
</gene>
<dbReference type="Proteomes" id="UP000813462">
    <property type="component" value="Unassembled WGS sequence"/>
</dbReference>
<organism evidence="3 4">
    <name type="scientific">Ziziphus jujuba var. spinosa</name>
    <dbReference type="NCBI Taxonomy" id="714518"/>
    <lineage>
        <taxon>Eukaryota</taxon>
        <taxon>Viridiplantae</taxon>
        <taxon>Streptophyta</taxon>
        <taxon>Embryophyta</taxon>
        <taxon>Tracheophyta</taxon>
        <taxon>Spermatophyta</taxon>
        <taxon>Magnoliopsida</taxon>
        <taxon>eudicotyledons</taxon>
        <taxon>Gunneridae</taxon>
        <taxon>Pentapetalae</taxon>
        <taxon>rosids</taxon>
        <taxon>fabids</taxon>
        <taxon>Rosales</taxon>
        <taxon>Rhamnaceae</taxon>
        <taxon>Paliureae</taxon>
        <taxon>Ziziphus</taxon>
    </lineage>
</organism>
<dbReference type="EMBL" id="JAEACU010000008">
    <property type="protein sequence ID" value="KAH7519822.1"/>
    <property type="molecule type" value="Genomic_DNA"/>
</dbReference>
<accession>A0A978UXV6</accession>
<comment type="caution">
    <text evidence="3">The sequence shown here is derived from an EMBL/GenBank/DDBJ whole genome shotgun (WGS) entry which is preliminary data.</text>
</comment>
<evidence type="ECO:0000256" key="1">
    <source>
        <dbReference type="SAM" id="MobiDB-lite"/>
    </source>
</evidence>
<dbReference type="AlphaFoldDB" id="A0A978UXV6"/>
<proteinExistence type="predicted"/>
<dbReference type="PANTHER" id="PTHR40836">
    <property type="entry name" value="RB1-INDUCIBLE COILED-COIL PROTEIN"/>
    <property type="match status" value="1"/>
</dbReference>
<feature type="region of interest" description="Disordered" evidence="1">
    <location>
        <begin position="204"/>
        <end position="228"/>
    </location>
</feature>
<dbReference type="Pfam" id="PF14309">
    <property type="entry name" value="DUF4378"/>
    <property type="match status" value="1"/>
</dbReference>
<evidence type="ECO:0000259" key="2">
    <source>
        <dbReference type="Pfam" id="PF14309"/>
    </source>
</evidence>
<dbReference type="InterPro" id="IPR025486">
    <property type="entry name" value="DUF4378"/>
</dbReference>
<feature type="domain" description="DUF4378" evidence="2">
    <location>
        <begin position="764"/>
        <end position="931"/>
    </location>
</feature>
<evidence type="ECO:0000313" key="3">
    <source>
        <dbReference type="EMBL" id="KAH7519822.1"/>
    </source>
</evidence>